<dbReference type="Proteomes" id="UP001597448">
    <property type="component" value="Unassembled WGS sequence"/>
</dbReference>
<keyword evidence="2" id="KW-1185">Reference proteome</keyword>
<comment type="caution">
    <text evidence="1">The sequence shown here is derived from an EMBL/GenBank/DDBJ whole genome shotgun (WGS) entry which is preliminary data.</text>
</comment>
<sequence>MKVWSYKEFSEYIREVFNTSISDGLNTLQAGGRCLYELSNAIEEGEVEKIIFYVCLADLQIDKGVVSQRILDEVKNIIKDFNIDKFANELEKEDIEDLSRLVQKVKVKLCI</sequence>
<dbReference type="EMBL" id="JBHUKY010000062">
    <property type="protein sequence ID" value="MFD2413219.1"/>
    <property type="molecule type" value="Genomic_DNA"/>
</dbReference>
<evidence type="ECO:0000313" key="1">
    <source>
        <dbReference type="EMBL" id="MFD2413219.1"/>
    </source>
</evidence>
<name>A0ABW5FEX1_9BACL</name>
<proteinExistence type="predicted"/>
<gene>
    <name evidence="1" type="ORF">ACFSX3_25370</name>
</gene>
<accession>A0ABW5FEX1</accession>
<evidence type="ECO:0000313" key="2">
    <source>
        <dbReference type="Proteomes" id="UP001597448"/>
    </source>
</evidence>
<dbReference type="RefSeq" id="WP_339223591.1">
    <property type="nucleotide sequence ID" value="NZ_JBHSVQ010000001.1"/>
</dbReference>
<reference evidence="2" key="1">
    <citation type="journal article" date="2019" name="Int. J. Syst. Evol. Microbiol.">
        <title>The Global Catalogue of Microorganisms (GCM) 10K type strain sequencing project: providing services to taxonomists for standard genome sequencing and annotation.</title>
        <authorList>
            <consortium name="The Broad Institute Genomics Platform"/>
            <consortium name="The Broad Institute Genome Sequencing Center for Infectious Disease"/>
            <person name="Wu L."/>
            <person name="Ma J."/>
        </authorList>
    </citation>
    <scope>NUCLEOTIDE SEQUENCE [LARGE SCALE GENOMIC DNA]</scope>
    <source>
        <strain evidence="2">CCM 8725</strain>
    </source>
</reference>
<dbReference type="Pfam" id="PF14425">
    <property type="entry name" value="Imm3"/>
    <property type="match status" value="1"/>
</dbReference>
<protein>
    <submittedName>
        <fullName evidence="1">Imm3 family immunity protein</fullName>
    </submittedName>
</protein>
<dbReference type="InterPro" id="IPR025678">
    <property type="entry name" value="Imm3"/>
</dbReference>
<organism evidence="1 2">
    <name type="scientific">Paenibacillus rhizoplanae</name>
    <dbReference type="NCBI Taxonomy" id="1917181"/>
    <lineage>
        <taxon>Bacteria</taxon>
        <taxon>Bacillati</taxon>
        <taxon>Bacillota</taxon>
        <taxon>Bacilli</taxon>
        <taxon>Bacillales</taxon>
        <taxon>Paenibacillaceae</taxon>
        <taxon>Paenibacillus</taxon>
    </lineage>
</organism>